<dbReference type="STRING" id="349095.SAMN05660299_02683"/>
<keyword evidence="3" id="KW-0804">Transcription</keyword>
<evidence type="ECO:0000256" key="2">
    <source>
        <dbReference type="ARBA" id="ARBA00023125"/>
    </source>
</evidence>
<evidence type="ECO:0000313" key="6">
    <source>
        <dbReference type="Proteomes" id="UP000199309"/>
    </source>
</evidence>
<dbReference type="PANTHER" id="PTHR43537">
    <property type="entry name" value="TRANSCRIPTIONAL REGULATOR, GNTR FAMILY"/>
    <property type="match status" value="1"/>
</dbReference>
<dbReference type="EMBL" id="FNHQ01000046">
    <property type="protein sequence ID" value="SDN41202.1"/>
    <property type="molecule type" value="Genomic_DNA"/>
</dbReference>
<evidence type="ECO:0000256" key="3">
    <source>
        <dbReference type="ARBA" id="ARBA00023163"/>
    </source>
</evidence>
<keyword evidence="1" id="KW-0805">Transcription regulation</keyword>
<dbReference type="PANTHER" id="PTHR43537:SF5">
    <property type="entry name" value="UXU OPERON TRANSCRIPTIONAL REGULATOR"/>
    <property type="match status" value="1"/>
</dbReference>
<sequence length="228" mass="26485">MEENKKEYEKAIAYIRSLIIKRKITIGSRIPSERKIAETLSISRNSTREALKRLENMGLIDSQQGRGNYLSGNITQSFSNAIEMMLILHQTDAADICQFRRCIEKTVYDLAYKKREENKYLFKMAKLLELFPTADLERQIKIDEEIHYLLVRATRNTLLIAMMDSISAVYRQWVGTVLRHASPDIMKQLHNAHITIYKSLMRGNPEEGIQAIDQHYDIIDHMSLTIHA</sequence>
<keyword evidence="6" id="KW-1185">Reference proteome</keyword>
<name>A0A1H0B6M7_9FIRM</name>
<evidence type="ECO:0000256" key="1">
    <source>
        <dbReference type="ARBA" id="ARBA00023015"/>
    </source>
</evidence>
<dbReference type="SUPFAM" id="SSF48008">
    <property type="entry name" value="GntR ligand-binding domain-like"/>
    <property type="match status" value="1"/>
</dbReference>
<dbReference type="InterPro" id="IPR011711">
    <property type="entry name" value="GntR_C"/>
</dbReference>
<accession>A0A1H0B6M7</accession>
<dbReference type="Pfam" id="PF07729">
    <property type="entry name" value="FCD"/>
    <property type="match status" value="1"/>
</dbReference>
<dbReference type="InterPro" id="IPR000524">
    <property type="entry name" value="Tscrpt_reg_HTH_GntR"/>
</dbReference>
<dbReference type="InterPro" id="IPR036390">
    <property type="entry name" value="WH_DNA-bd_sf"/>
</dbReference>
<feature type="domain" description="HTH gntR-type" evidence="4">
    <location>
        <begin position="5"/>
        <end position="73"/>
    </location>
</feature>
<gene>
    <name evidence="5" type="ORF">SAMN05660299_02683</name>
</gene>
<organism evidence="5 6">
    <name type="scientific">Megasphaera paucivorans</name>
    <dbReference type="NCBI Taxonomy" id="349095"/>
    <lineage>
        <taxon>Bacteria</taxon>
        <taxon>Bacillati</taxon>
        <taxon>Bacillota</taxon>
        <taxon>Negativicutes</taxon>
        <taxon>Veillonellales</taxon>
        <taxon>Veillonellaceae</taxon>
        <taxon>Megasphaera</taxon>
    </lineage>
</organism>
<dbReference type="Gene3D" id="1.20.120.530">
    <property type="entry name" value="GntR ligand-binding domain-like"/>
    <property type="match status" value="1"/>
</dbReference>
<keyword evidence="5" id="KW-0670">Pyruvate</keyword>
<dbReference type="PROSITE" id="PS50949">
    <property type="entry name" value="HTH_GNTR"/>
    <property type="match status" value="1"/>
</dbReference>
<dbReference type="CDD" id="cd07377">
    <property type="entry name" value="WHTH_GntR"/>
    <property type="match status" value="1"/>
</dbReference>
<dbReference type="InterPro" id="IPR008920">
    <property type="entry name" value="TF_FadR/GntR_C"/>
</dbReference>
<evidence type="ECO:0000313" key="5">
    <source>
        <dbReference type="EMBL" id="SDN41202.1"/>
    </source>
</evidence>
<dbReference type="Proteomes" id="UP000199309">
    <property type="component" value="Unassembled WGS sequence"/>
</dbReference>
<dbReference type="GO" id="GO:0003700">
    <property type="term" value="F:DNA-binding transcription factor activity"/>
    <property type="evidence" value="ECO:0007669"/>
    <property type="project" value="InterPro"/>
</dbReference>
<dbReference type="GO" id="GO:0003677">
    <property type="term" value="F:DNA binding"/>
    <property type="evidence" value="ECO:0007669"/>
    <property type="project" value="UniProtKB-KW"/>
</dbReference>
<protein>
    <submittedName>
        <fullName evidence="5">GntR family transcriptional regulator, transcriptional repressor for pyruvate dehydrogenase complex</fullName>
    </submittedName>
</protein>
<reference evidence="5 6" key="1">
    <citation type="submission" date="2016-10" db="EMBL/GenBank/DDBJ databases">
        <authorList>
            <person name="de Groot N.N."/>
        </authorList>
    </citation>
    <scope>NUCLEOTIDE SEQUENCE [LARGE SCALE GENOMIC DNA]</scope>
    <source>
        <strain evidence="5 6">DSM 16981</strain>
    </source>
</reference>
<keyword evidence="2" id="KW-0238">DNA-binding</keyword>
<dbReference type="AlphaFoldDB" id="A0A1H0B6M7"/>
<dbReference type="InterPro" id="IPR036388">
    <property type="entry name" value="WH-like_DNA-bd_sf"/>
</dbReference>
<dbReference type="Pfam" id="PF00392">
    <property type="entry name" value="GntR"/>
    <property type="match status" value="1"/>
</dbReference>
<dbReference type="PRINTS" id="PR00035">
    <property type="entry name" value="HTHGNTR"/>
</dbReference>
<evidence type="ECO:0000259" key="4">
    <source>
        <dbReference type="PROSITE" id="PS50949"/>
    </source>
</evidence>
<dbReference type="SMART" id="SM00345">
    <property type="entry name" value="HTH_GNTR"/>
    <property type="match status" value="1"/>
</dbReference>
<dbReference type="Gene3D" id="1.10.10.10">
    <property type="entry name" value="Winged helix-like DNA-binding domain superfamily/Winged helix DNA-binding domain"/>
    <property type="match status" value="1"/>
</dbReference>
<proteinExistence type="predicted"/>
<dbReference type="SUPFAM" id="SSF46785">
    <property type="entry name" value="Winged helix' DNA-binding domain"/>
    <property type="match status" value="1"/>
</dbReference>